<keyword evidence="2" id="KW-1133">Transmembrane helix</keyword>
<dbReference type="SMART" id="SM00198">
    <property type="entry name" value="SCP"/>
    <property type="match status" value="1"/>
</dbReference>
<comment type="caution">
    <text evidence="4">The sequence shown here is derived from an EMBL/GenBank/DDBJ whole genome shotgun (WGS) entry which is preliminary data.</text>
</comment>
<dbReference type="InterPro" id="IPR001283">
    <property type="entry name" value="CRISP-related"/>
</dbReference>
<dbReference type="PRINTS" id="PR00837">
    <property type="entry name" value="V5TPXLIKE"/>
</dbReference>
<evidence type="ECO:0000313" key="5">
    <source>
        <dbReference type="EMBL" id="CAF3666799.1"/>
    </source>
</evidence>
<gene>
    <name evidence="4" type="ORF">IZO911_LOCUS35091</name>
    <name evidence="5" type="ORF">KXQ929_LOCUS8696</name>
</gene>
<protein>
    <recommendedName>
        <fullName evidence="3">SCP domain-containing protein</fullName>
    </recommendedName>
</protein>
<proteinExistence type="predicted"/>
<dbReference type="AlphaFoldDB" id="A0A815F1M8"/>
<name>A0A815F1M8_9BILA</name>
<dbReference type="Proteomes" id="UP000663860">
    <property type="component" value="Unassembled WGS sequence"/>
</dbReference>
<evidence type="ECO:0000313" key="6">
    <source>
        <dbReference type="Proteomes" id="UP000663860"/>
    </source>
</evidence>
<dbReference type="Proteomes" id="UP000663868">
    <property type="component" value="Unassembled WGS sequence"/>
</dbReference>
<keyword evidence="2" id="KW-0812">Transmembrane</keyword>
<organism evidence="4 6">
    <name type="scientific">Adineta steineri</name>
    <dbReference type="NCBI Taxonomy" id="433720"/>
    <lineage>
        <taxon>Eukaryota</taxon>
        <taxon>Metazoa</taxon>
        <taxon>Spiralia</taxon>
        <taxon>Gnathifera</taxon>
        <taxon>Rotifera</taxon>
        <taxon>Eurotatoria</taxon>
        <taxon>Bdelloidea</taxon>
        <taxon>Adinetida</taxon>
        <taxon>Adinetidae</taxon>
        <taxon>Adineta</taxon>
    </lineage>
</organism>
<feature type="domain" description="SCP" evidence="3">
    <location>
        <begin position="103"/>
        <end position="241"/>
    </location>
</feature>
<dbReference type="SUPFAM" id="SSF55797">
    <property type="entry name" value="PR-1-like"/>
    <property type="match status" value="1"/>
</dbReference>
<sequence>MSLTTTQISLCFQAYWSMWLANALGGLLFMGVNIGITAFFLKKFIMKKAINYQPTSGSANRPFSPSEIHTIDDTNQDQMQRKPGSRGSSPRSDNSGSPEYMDDFANATLEEVNNVRVKYNISPVNLSDQLSTIAQRWANHMAQTGKLEHSPAEMRSFGRQILGENYVSTFQTELTASKMVKKWMKERFSYQFGSNGRRETENFTQLIWRATQDMGVGRARSADGNWWYGVVVFDPPGNIANQYANNVPFIT</sequence>
<reference evidence="4" key="1">
    <citation type="submission" date="2021-02" db="EMBL/GenBank/DDBJ databases">
        <authorList>
            <person name="Nowell W R."/>
        </authorList>
    </citation>
    <scope>NUCLEOTIDE SEQUENCE</scope>
</reference>
<dbReference type="InterPro" id="IPR035940">
    <property type="entry name" value="CAP_sf"/>
</dbReference>
<dbReference type="EMBL" id="CAJNOE010000727">
    <property type="protein sequence ID" value="CAF1319997.1"/>
    <property type="molecule type" value="Genomic_DNA"/>
</dbReference>
<evidence type="ECO:0000313" key="4">
    <source>
        <dbReference type="EMBL" id="CAF1319997.1"/>
    </source>
</evidence>
<accession>A0A815F1M8</accession>
<feature type="compositionally biased region" description="Low complexity" evidence="1">
    <location>
        <begin position="81"/>
        <end position="98"/>
    </location>
</feature>
<evidence type="ECO:0000256" key="2">
    <source>
        <dbReference type="SAM" id="Phobius"/>
    </source>
</evidence>
<dbReference type="EMBL" id="CAJOBB010000382">
    <property type="protein sequence ID" value="CAF3666799.1"/>
    <property type="molecule type" value="Genomic_DNA"/>
</dbReference>
<feature type="region of interest" description="Disordered" evidence="1">
    <location>
        <begin position="55"/>
        <end position="100"/>
    </location>
</feature>
<feature type="transmembrane region" description="Helical" evidence="2">
    <location>
        <begin position="20"/>
        <end position="41"/>
    </location>
</feature>
<dbReference type="InterPro" id="IPR014044">
    <property type="entry name" value="CAP_dom"/>
</dbReference>
<dbReference type="Gene3D" id="3.40.33.10">
    <property type="entry name" value="CAP"/>
    <property type="match status" value="1"/>
</dbReference>
<evidence type="ECO:0000256" key="1">
    <source>
        <dbReference type="SAM" id="MobiDB-lite"/>
    </source>
</evidence>
<dbReference type="Pfam" id="PF00188">
    <property type="entry name" value="CAP"/>
    <property type="match status" value="1"/>
</dbReference>
<keyword evidence="2" id="KW-0472">Membrane</keyword>
<evidence type="ECO:0000259" key="3">
    <source>
        <dbReference type="SMART" id="SM00198"/>
    </source>
</evidence>
<dbReference type="PANTHER" id="PTHR10334">
    <property type="entry name" value="CYSTEINE-RICH SECRETORY PROTEIN-RELATED"/>
    <property type="match status" value="1"/>
</dbReference>